<name>A0A2G8LHV6_STIJA</name>
<dbReference type="Pfam" id="PF20478">
    <property type="entry name" value="P2RX7_C"/>
    <property type="match status" value="1"/>
</dbReference>
<accession>A0A2G8LHV6</accession>
<protein>
    <recommendedName>
        <fullName evidence="2">P2X purinoreceptor 7 intracellular domain-containing protein</fullName>
    </recommendedName>
</protein>
<dbReference type="AlphaFoldDB" id="A0A2G8LHV6"/>
<evidence type="ECO:0000313" key="4">
    <source>
        <dbReference type="Proteomes" id="UP000230750"/>
    </source>
</evidence>
<dbReference type="PANTHER" id="PTHR36981">
    <property type="entry name" value="ZGC:195170"/>
    <property type="match status" value="1"/>
</dbReference>
<evidence type="ECO:0000313" key="3">
    <source>
        <dbReference type="EMBL" id="PIK59839.1"/>
    </source>
</evidence>
<keyword evidence="4" id="KW-1185">Reference proteome</keyword>
<proteinExistence type="predicted"/>
<dbReference type="PANTHER" id="PTHR36981:SF3">
    <property type="entry name" value="UBIQUITIN-LIKE PROTEASE FAMILY PROFILE DOMAIN-CONTAINING PROTEIN"/>
    <property type="match status" value="1"/>
</dbReference>
<evidence type="ECO:0000259" key="2">
    <source>
        <dbReference type="Pfam" id="PF20478"/>
    </source>
</evidence>
<comment type="caution">
    <text evidence="3">The sequence shown here is derived from an EMBL/GenBank/DDBJ whole genome shotgun (WGS) entry which is preliminary data.</text>
</comment>
<sequence length="172" mass="19549">MVVTSMASPDTNLDLSDTSDSEVSPNEHEQVKMIVHLGSRMWLQTNESQLQMYVQGLSREQLEQVAVELLSRNPDAHSDLTVPNQTEEVTASREVPSWCKCLQCVEMLTDAEKKCCTNRVQQCVTYSDAFRDICLNAHILGVNMPCERMILLWKKTEPTGTTDIYAYRNLFT</sequence>
<feature type="region of interest" description="Disordered" evidence="1">
    <location>
        <begin position="1"/>
        <end position="27"/>
    </location>
</feature>
<feature type="compositionally biased region" description="Low complexity" evidence="1">
    <location>
        <begin position="8"/>
        <end position="18"/>
    </location>
</feature>
<feature type="domain" description="P2X purinoreceptor 7 intracellular" evidence="2">
    <location>
        <begin position="62"/>
        <end position="142"/>
    </location>
</feature>
<gene>
    <name evidence="3" type="ORF">BSL78_03294</name>
</gene>
<reference evidence="3 4" key="1">
    <citation type="journal article" date="2017" name="PLoS Biol.">
        <title>The sea cucumber genome provides insights into morphological evolution and visceral regeneration.</title>
        <authorList>
            <person name="Zhang X."/>
            <person name="Sun L."/>
            <person name="Yuan J."/>
            <person name="Sun Y."/>
            <person name="Gao Y."/>
            <person name="Zhang L."/>
            <person name="Li S."/>
            <person name="Dai H."/>
            <person name="Hamel J.F."/>
            <person name="Liu C."/>
            <person name="Yu Y."/>
            <person name="Liu S."/>
            <person name="Lin W."/>
            <person name="Guo K."/>
            <person name="Jin S."/>
            <person name="Xu P."/>
            <person name="Storey K.B."/>
            <person name="Huan P."/>
            <person name="Zhang T."/>
            <person name="Zhou Y."/>
            <person name="Zhang J."/>
            <person name="Lin C."/>
            <person name="Li X."/>
            <person name="Xing L."/>
            <person name="Huo D."/>
            <person name="Sun M."/>
            <person name="Wang L."/>
            <person name="Mercier A."/>
            <person name="Li F."/>
            <person name="Yang H."/>
            <person name="Xiang J."/>
        </authorList>
    </citation>
    <scope>NUCLEOTIDE SEQUENCE [LARGE SCALE GENOMIC DNA]</scope>
    <source>
        <strain evidence="3">Shaxun</strain>
        <tissue evidence="3">Muscle</tissue>
    </source>
</reference>
<dbReference type="EMBL" id="MRZV01000073">
    <property type="protein sequence ID" value="PIK59839.1"/>
    <property type="molecule type" value="Genomic_DNA"/>
</dbReference>
<evidence type="ECO:0000256" key="1">
    <source>
        <dbReference type="SAM" id="MobiDB-lite"/>
    </source>
</evidence>
<dbReference type="InterPro" id="IPR046815">
    <property type="entry name" value="P2RX7_C"/>
</dbReference>
<organism evidence="3 4">
    <name type="scientific">Stichopus japonicus</name>
    <name type="common">Sea cucumber</name>
    <dbReference type="NCBI Taxonomy" id="307972"/>
    <lineage>
        <taxon>Eukaryota</taxon>
        <taxon>Metazoa</taxon>
        <taxon>Echinodermata</taxon>
        <taxon>Eleutherozoa</taxon>
        <taxon>Echinozoa</taxon>
        <taxon>Holothuroidea</taxon>
        <taxon>Aspidochirotacea</taxon>
        <taxon>Aspidochirotida</taxon>
        <taxon>Stichopodidae</taxon>
        <taxon>Apostichopus</taxon>
    </lineage>
</organism>
<dbReference type="Proteomes" id="UP000230750">
    <property type="component" value="Unassembled WGS sequence"/>
</dbReference>